<sequence length="367" mass="39644">MTYPYIFSASEAFAGAAENRSNVLHADARASLRVDTLRGIACVLLILFHAVAEVRLAKPMALDGLARANEFAIFLRMPLFIFLSGYVYAARPVEGRQALRFLQRKARRLLVPLAFVTLLTLGLRATFGHGSFGNLAPDFVAAIAQPSYQLWFVEALFLIFLALACGMQRLLHSVAGCLLLIAAVAVGEVFGTSTIRLFSVGQAIHFLPYFVTGVLAFGLIDANGTPPRTRLLAGAALLLIGLLRSAQLRGLEIDSAATSIGALLSLLIMAPVSSWLTWIGRRSMVIYLYHALVLAAFTRVLPGPPAAVLAQVMVLAVLLPIMVEMAAERWLPVVLPLLGGRAHRPLPSARQGLRFTLRPPSRAAESI</sequence>
<keyword evidence="6 7" id="KW-0472">Membrane</keyword>
<feature type="transmembrane region" description="Helical" evidence="7">
    <location>
        <begin position="170"/>
        <end position="191"/>
    </location>
</feature>
<evidence type="ECO:0000256" key="2">
    <source>
        <dbReference type="ARBA" id="ARBA00007400"/>
    </source>
</evidence>
<feature type="domain" description="Acyltransferase 3" evidence="8">
    <location>
        <begin position="34"/>
        <end position="323"/>
    </location>
</feature>
<dbReference type="PANTHER" id="PTHR40074">
    <property type="entry name" value="O-ACETYLTRANSFERASE WECH"/>
    <property type="match status" value="1"/>
</dbReference>
<dbReference type="AlphaFoldDB" id="A0A3R9WPV1"/>
<comment type="subcellular location">
    <subcellularLocation>
        <location evidence="1">Cell membrane</location>
        <topology evidence="1">Multi-pass membrane protein</topology>
    </subcellularLocation>
</comment>
<accession>A0A3R9WPV1</accession>
<dbReference type="EMBL" id="RWJF01000001">
    <property type="protein sequence ID" value="RST30519.1"/>
    <property type="molecule type" value="Genomic_DNA"/>
</dbReference>
<dbReference type="OrthoDB" id="8678265at2"/>
<organism evidence="9 10">
    <name type="scientific">Sphingomonas ginkgonis</name>
    <dbReference type="NCBI Taxonomy" id="2315330"/>
    <lineage>
        <taxon>Bacteria</taxon>
        <taxon>Pseudomonadati</taxon>
        <taxon>Pseudomonadota</taxon>
        <taxon>Alphaproteobacteria</taxon>
        <taxon>Sphingomonadales</taxon>
        <taxon>Sphingomonadaceae</taxon>
        <taxon>Sphingomonas</taxon>
    </lineage>
</organism>
<feature type="transmembrane region" description="Helical" evidence="7">
    <location>
        <begin position="30"/>
        <end position="51"/>
    </location>
</feature>
<comment type="similarity">
    <text evidence="2">Belongs to the acyltransferase 3 family.</text>
</comment>
<keyword evidence="9" id="KW-0808">Transferase</keyword>
<dbReference type="Pfam" id="PF01757">
    <property type="entry name" value="Acyl_transf_3"/>
    <property type="match status" value="1"/>
</dbReference>
<feature type="transmembrane region" description="Helical" evidence="7">
    <location>
        <begin position="71"/>
        <end position="89"/>
    </location>
</feature>
<keyword evidence="3" id="KW-1003">Cell membrane</keyword>
<dbReference type="PANTHER" id="PTHR40074:SF2">
    <property type="entry name" value="O-ACETYLTRANSFERASE WECH"/>
    <property type="match status" value="1"/>
</dbReference>
<evidence type="ECO:0000256" key="5">
    <source>
        <dbReference type="ARBA" id="ARBA00022989"/>
    </source>
</evidence>
<dbReference type="InterPro" id="IPR002656">
    <property type="entry name" value="Acyl_transf_3_dom"/>
</dbReference>
<feature type="transmembrane region" description="Helical" evidence="7">
    <location>
        <begin position="231"/>
        <end position="250"/>
    </location>
</feature>
<evidence type="ECO:0000256" key="6">
    <source>
        <dbReference type="ARBA" id="ARBA00023136"/>
    </source>
</evidence>
<evidence type="ECO:0000256" key="4">
    <source>
        <dbReference type="ARBA" id="ARBA00022692"/>
    </source>
</evidence>
<keyword evidence="5 7" id="KW-1133">Transmembrane helix</keyword>
<evidence type="ECO:0000313" key="10">
    <source>
        <dbReference type="Proteomes" id="UP000274661"/>
    </source>
</evidence>
<name>A0A3R9WPV1_9SPHN</name>
<keyword evidence="4 7" id="KW-0812">Transmembrane</keyword>
<gene>
    <name evidence="9" type="ORF">HMF7854_06495</name>
</gene>
<reference evidence="9 10" key="1">
    <citation type="submission" date="2018-12" db="EMBL/GenBank/DDBJ databases">
        <title>Sphingomonas sp. HMF7854 Genome sequencing and assembly.</title>
        <authorList>
            <person name="Cha I."/>
            <person name="Kang H."/>
            <person name="Kim H."/>
            <person name="Kang J."/>
            <person name="Joh K."/>
        </authorList>
    </citation>
    <scope>NUCLEOTIDE SEQUENCE [LARGE SCALE GENOMIC DNA]</scope>
    <source>
        <strain evidence="9 10">HMF7854</strain>
    </source>
</reference>
<feature type="transmembrane region" description="Helical" evidence="7">
    <location>
        <begin position="139"/>
        <end position="163"/>
    </location>
</feature>
<dbReference type="GO" id="GO:0016413">
    <property type="term" value="F:O-acetyltransferase activity"/>
    <property type="evidence" value="ECO:0007669"/>
    <property type="project" value="TreeGrafter"/>
</dbReference>
<evidence type="ECO:0000313" key="9">
    <source>
        <dbReference type="EMBL" id="RST30519.1"/>
    </source>
</evidence>
<dbReference type="Proteomes" id="UP000274661">
    <property type="component" value="Unassembled WGS sequence"/>
</dbReference>
<protein>
    <submittedName>
        <fullName evidence="9">Acyltransferase</fullName>
    </submittedName>
</protein>
<evidence type="ECO:0000256" key="3">
    <source>
        <dbReference type="ARBA" id="ARBA00022475"/>
    </source>
</evidence>
<dbReference type="GO" id="GO:0009246">
    <property type="term" value="P:enterobacterial common antigen biosynthetic process"/>
    <property type="evidence" value="ECO:0007669"/>
    <property type="project" value="TreeGrafter"/>
</dbReference>
<feature type="transmembrane region" description="Helical" evidence="7">
    <location>
        <begin position="197"/>
        <end position="219"/>
    </location>
</feature>
<evidence type="ECO:0000256" key="7">
    <source>
        <dbReference type="SAM" id="Phobius"/>
    </source>
</evidence>
<keyword evidence="9" id="KW-0012">Acyltransferase</keyword>
<evidence type="ECO:0000256" key="1">
    <source>
        <dbReference type="ARBA" id="ARBA00004651"/>
    </source>
</evidence>
<keyword evidence="10" id="KW-1185">Reference proteome</keyword>
<dbReference type="GO" id="GO:0005886">
    <property type="term" value="C:plasma membrane"/>
    <property type="evidence" value="ECO:0007669"/>
    <property type="project" value="UniProtKB-SubCell"/>
</dbReference>
<feature type="transmembrane region" description="Helical" evidence="7">
    <location>
        <begin position="256"/>
        <end position="278"/>
    </location>
</feature>
<proteinExistence type="inferred from homology"/>
<comment type="caution">
    <text evidence="9">The sequence shown here is derived from an EMBL/GenBank/DDBJ whole genome shotgun (WGS) entry which is preliminary data.</text>
</comment>
<feature type="transmembrane region" description="Helical" evidence="7">
    <location>
        <begin position="109"/>
        <end position="127"/>
    </location>
</feature>
<feature type="transmembrane region" description="Helical" evidence="7">
    <location>
        <begin position="308"/>
        <end position="327"/>
    </location>
</feature>
<evidence type="ECO:0000259" key="8">
    <source>
        <dbReference type="Pfam" id="PF01757"/>
    </source>
</evidence>